<dbReference type="SUPFAM" id="SSF57997">
    <property type="entry name" value="Tropomyosin"/>
    <property type="match status" value="1"/>
</dbReference>
<feature type="coiled-coil region" evidence="2">
    <location>
        <begin position="835"/>
        <end position="953"/>
    </location>
</feature>
<keyword evidence="6" id="KW-1185">Reference proteome</keyword>
<keyword evidence="1 2" id="KW-0175">Coiled coil</keyword>
<evidence type="ECO:0000256" key="2">
    <source>
        <dbReference type="SAM" id="Coils"/>
    </source>
</evidence>
<dbReference type="InterPro" id="IPR027417">
    <property type="entry name" value="P-loop_NTPase"/>
</dbReference>
<dbReference type="Gene3D" id="3.40.50.300">
    <property type="entry name" value="P-loop containing nucleotide triphosphate hydrolases"/>
    <property type="match status" value="2"/>
</dbReference>
<evidence type="ECO:0000256" key="3">
    <source>
        <dbReference type="SAM" id="MobiDB-lite"/>
    </source>
</evidence>
<dbReference type="Gene3D" id="6.10.250.3110">
    <property type="match status" value="1"/>
</dbReference>
<dbReference type="Pfam" id="PF02463">
    <property type="entry name" value="SMC_N"/>
    <property type="match status" value="2"/>
</dbReference>
<dbReference type="Proteomes" id="UP001208689">
    <property type="component" value="Chromosome"/>
</dbReference>
<dbReference type="PIRSF" id="PIRSF005719">
    <property type="entry name" value="SMC"/>
    <property type="match status" value="1"/>
</dbReference>
<dbReference type="SUPFAM" id="SSF52540">
    <property type="entry name" value="P-loop containing nucleoside triphosphate hydrolases"/>
    <property type="match status" value="1"/>
</dbReference>
<name>A0ABY6HSX0_9ARCH</name>
<dbReference type="Gene3D" id="1.10.287.1490">
    <property type="match status" value="2"/>
</dbReference>
<feature type="coiled-coil region" evidence="2">
    <location>
        <begin position="180"/>
        <end position="221"/>
    </location>
</feature>
<feature type="compositionally biased region" description="Basic and acidic residues" evidence="3">
    <location>
        <begin position="571"/>
        <end position="592"/>
    </location>
</feature>
<reference evidence="5" key="1">
    <citation type="submission" date="2022-09" db="EMBL/GenBank/DDBJ databases">
        <title>Actin cytoskeleton and complex cell architecture in an #Asgard archaeon.</title>
        <authorList>
            <person name="Ponce Toledo R.I."/>
            <person name="Schleper C."/>
            <person name="Rodrigues Oliveira T."/>
            <person name="Wollweber F."/>
            <person name="Xu J."/>
            <person name="Rittmann S."/>
            <person name="Klingl A."/>
            <person name="Pilhofer M."/>
        </authorList>
    </citation>
    <scope>NUCLEOTIDE SEQUENCE</scope>
    <source>
        <strain evidence="5">B-35</strain>
    </source>
</reference>
<feature type="region of interest" description="Disordered" evidence="3">
    <location>
        <begin position="1193"/>
        <end position="1213"/>
    </location>
</feature>
<proteinExistence type="predicted"/>
<dbReference type="SUPFAM" id="SSF90257">
    <property type="entry name" value="Myosin rod fragments"/>
    <property type="match status" value="1"/>
</dbReference>
<feature type="domain" description="RecF/RecN/SMC N-terminal" evidence="4">
    <location>
        <begin position="992"/>
        <end position="1463"/>
    </location>
</feature>
<evidence type="ECO:0000313" key="5">
    <source>
        <dbReference type="EMBL" id="UYP46603.1"/>
    </source>
</evidence>
<dbReference type="PANTHER" id="PTHR43977">
    <property type="entry name" value="STRUCTURAL MAINTENANCE OF CHROMOSOMES PROTEIN 3"/>
    <property type="match status" value="1"/>
</dbReference>
<accession>A0ABY6HSX0</accession>
<gene>
    <name evidence="5" type="ORF">NEF87_002888</name>
</gene>
<feature type="region of interest" description="Disordered" evidence="3">
    <location>
        <begin position="1478"/>
        <end position="1505"/>
    </location>
</feature>
<evidence type="ECO:0000256" key="1">
    <source>
        <dbReference type="ARBA" id="ARBA00023054"/>
    </source>
</evidence>
<feature type="region of interest" description="Disordered" evidence="3">
    <location>
        <begin position="571"/>
        <end position="594"/>
    </location>
</feature>
<dbReference type="InterPro" id="IPR024704">
    <property type="entry name" value="SMC"/>
</dbReference>
<organism evidence="5 6">
    <name type="scientific">Candidatus Lokiarchaeum ossiferum</name>
    <dbReference type="NCBI Taxonomy" id="2951803"/>
    <lineage>
        <taxon>Archaea</taxon>
        <taxon>Promethearchaeati</taxon>
        <taxon>Promethearchaeota</taxon>
        <taxon>Promethearchaeia</taxon>
        <taxon>Promethearchaeales</taxon>
        <taxon>Promethearchaeaceae</taxon>
        <taxon>Candidatus Lokiarchaeum</taxon>
    </lineage>
</organism>
<evidence type="ECO:0000313" key="6">
    <source>
        <dbReference type="Proteomes" id="UP001208689"/>
    </source>
</evidence>
<dbReference type="InterPro" id="IPR003395">
    <property type="entry name" value="RecF/RecN/SMC_N"/>
</dbReference>
<sequence length="1505" mass="171758">MPKKEEKVTTLTYIKRVTMSGFKSFGNRTVSVSLAKGFTCIIGPNGNGKSNVIDALCFALGRMSKKTMRAKSLTDLIFAGSKTKKPATKAEVEITFDNRDKVFPSDASEYSISRWIRKKGTSGYKIQGKKATRETILNALAQANIDPDGSNQFILQGRIVELTHMNTNKRREFIEELIGLSKYDRMKEQTLKELEKADKDLGQFEAIFKEVSAQLKKVEKEKNDALRWKELDNLVKLHNAQLIALKIHNLRQEEEEVEADIESTQLVIEELEGKIKRQKDRIESESLLLKGIEEDIAGMEEEKSKLDETLTSQKSDLSAKEATLQASKDNLKRLEQNIIKLEELQDKLEEGQTYTDLVTLTNQEIDVKEKEIDETSELIEENTAQQKGKEASIAEINKIKTEINKEISKVHQEIKALSTEIKLLEKSIKKNTKKLEKLESDLAKLKKEGESVEEAIKTTSEEANEISKTINDLKSKIEEQKKRQKEIDKELLKLEKSRDKANQKLADIQAAISSTGAEIKMIEKQIEDLETRKNKMQKEYDRLTKGKKVEDQINELKKSEKEILENLKNAKESLKKANDDQKRSENKKEGLEHKRRTLESELADFEKRLSGLKVELKNAQNELKTAEREKSANDLKMANVQKEIEALTSEKSKFDKQAQNIQNKLTQLQEERKILQEQIDKKETEQEQNSSELQSVLGTLQSLMENIDRSAGNVKSDIQNASQVAIDESESVLRSFVMDITDMLGTINEIAGKQAQEIKEELEQVVTTLNFLIENSDQPIQQLNEVVKEASEEALLESTSNFDGFIADFVNKFDSIRLALQAIAISDTSEVYKALDGLNEGIQRDQNKLAELKNNLTKIETQLEQKNKDQSELKILIGNLTKSIEENSKRVEKGNKENQEKSEQIELNENEIKKLTQDLDGIKKFSENYWKITKELQETIDKHTSELAQVQADLNDLGSVKRILDDIENATQDQVSLSEDIEAKKKTINDLEKSSDTAKADVQAVVENTKTVKGERDIADEKRNELQIQIDEENEKLKEVTARLKDLENVQKLISDIETLNHENEEAQTKIEDNSKQIEVLEGEITTQEEKIVAEDAEIEKIQAERKELEEKEKILRNTIKQLSNEKNNLEKTRDKQKQMQNRAEEIDDLKNEMGELGDAIADLEEKIKEIIENIGKLELERSEKLDQLSELQSQKSDSWQKQKGMQEELSDLNSDLSRNSAKFNNLETRKIVLEERIDELFEKSKDYGTLPPVTDDLAEASLNQAIAKATNEKTALEPVNLKSIEEYEVVRERWDEIDMRRQTLQRERKAILDSIDRIELEKTRNFMKAYHEINRVFSNVFQQLSPGGSAKMILENPAHPFEAGINIEARPRGKKISSLTILSGGEKTLVALSFIFAVQNFYPAPFYIMDEIDAALDGPNVYRVSMVIKEYAAQAQFLVISHREENITNSDRIYGVAMNDGITDIFTVDLEEEKDRDDFGAAIEGTDEEDLDKPIVVDNDEDDD</sequence>
<feature type="domain" description="RecF/RecN/SMC N-terminal" evidence="4">
    <location>
        <begin position="13"/>
        <end position="325"/>
    </location>
</feature>
<protein>
    <submittedName>
        <fullName evidence="5">Chromosome partition protein Smc</fullName>
    </submittedName>
</protein>
<evidence type="ECO:0000259" key="4">
    <source>
        <dbReference type="Pfam" id="PF02463"/>
    </source>
</evidence>
<dbReference type="EMBL" id="CP104013">
    <property type="protein sequence ID" value="UYP46603.1"/>
    <property type="molecule type" value="Genomic_DNA"/>
</dbReference>